<dbReference type="InterPro" id="IPR015882">
    <property type="entry name" value="HEX_bac_N"/>
</dbReference>
<organism evidence="7 8">
    <name type="scientific">Streptomyces cacaoi</name>
    <dbReference type="NCBI Taxonomy" id="1898"/>
    <lineage>
        <taxon>Bacteria</taxon>
        <taxon>Bacillati</taxon>
        <taxon>Actinomycetota</taxon>
        <taxon>Actinomycetes</taxon>
        <taxon>Kitasatosporales</taxon>
        <taxon>Streptomycetaceae</taxon>
        <taxon>Streptomyces</taxon>
    </lineage>
</organism>
<dbReference type="InterPro" id="IPR029018">
    <property type="entry name" value="Hex-like_dom2"/>
</dbReference>
<comment type="caution">
    <text evidence="7">The sequence shown here is derived from an EMBL/GenBank/DDBJ whole genome shotgun (WGS) entry which is preliminary data.</text>
</comment>
<dbReference type="CDD" id="cd06564">
    <property type="entry name" value="GH20_DspB_LnbB-like"/>
    <property type="match status" value="1"/>
</dbReference>
<keyword evidence="3" id="KW-0326">Glycosidase</keyword>
<dbReference type="AlphaFoldDB" id="A0A4Y3R0B2"/>
<evidence type="ECO:0000256" key="4">
    <source>
        <dbReference type="PIRSR" id="PIRSR625705-1"/>
    </source>
</evidence>
<evidence type="ECO:0000256" key="2">
    <source>
        <dbReference type="ARBA" id="ARBA00022801"/>
    </source>
</evidence>
<evidence type="ECO:0000313" key="8">
    <source>
        <dbReference type="Proteomes" id="UP000319210"/>
    </source>
</evidence>
<evidence type="ECO:0000256" key="3">
    <source>
        <dbReference type="ARBA" id="ARBA00023295"/>
    </source>
</evidence>
<keyword evidence="8" id="KW-1185">Reference proteome</keyword>
<dbReference type="InterPro" id="IPR015883">
    <property type="entry name" value="Glyco_hydro_20_cat"/>
</dbReference>
<evidence type="ECO:0000313" key="7">
    <source>
        <dbReference type="EMBL" id="GEB51116.1"/>
    </source>
</evidence>
<dbReference type="GO" id="GO:0004563">
    <property type="term" value="F:beta-N-acetylhexosaminidase activity"/>
    <property type="evidence" value="ECO:0007669"/>
    <property type="project" value="InterPro"/>
</dbReference>
<evidence type="ECO:0000256" key="1">
    <source>
        <dbReference type="ARBA" id="ARBA00006285"/>
    </source>
</evidence>
<proteinExistence type="inferred from homology"/>
<comment type="similarity">
    <text evidence="1">Belongs to the glycosyl hydrolase 20 family.</text>
</comment>
<dbReference type="Gene3D" id="3.20.20.80">
    <property type="entry name" value="Glycosidases"/>
    <property type="match status" value="1"/>
</dbReference>
<dbReference type="PANTHER" id="PTHR43678:SF1">
    <property type="entry name" value="BETA-N-ACETYLHEXOSAMINIDASE"/>
    <property type="match status" value="1"/>
</dbReference>
<dbReference type="InterPro" id="IPR017853">
    <property type="entry name" value="GH"/>
</dbReference>
<dbReference type="SUPFAM" id="SSF55545">
    <property type="entry name" value="beta-N-acetylhexosaminidase-like domain"/>
    <property type="match status" value="1"/>
</dbReference>
<dbReference type="Pfam" id="PF02838">
    <property type="entry name" value="Glyco_hydro_20b"/>
    <property type="match status" value="1"/>
</dbReference>
<dbReference type="PANTHER" id="PTHR43678">
    <property type="entry name" value="PUTATIVE (AFU_ORTHOLOGUE AFUA_2G00640)-RELATED"/>
    <property type="match status" value="1"/>
</dbReference>
<reference evidence="7 8" key="1">
    <citation type="submission" date="2019-06" db="EMBL/GenBank/DDBJ databases">
        <title>Whole genome shotgun sequence of Streptomyces cacaoi subsp. cacaoi NBRC 12748.</title>
        <authorList>
            <person name="Hosoyama A."/>
            <person name="Uohara A."/>
            <person name="Ohji S."/>
            <person name="Ichikawa N."/>
        </authorList>
    </citation>
    <scope>NUCLEOTIDE SEQUENCE [LARGE SCALE GENOMIC DNA]</scope>
    <source>
        <strain evidence="7 8">NBRC 12748</strain>
    </source>
</reference>
<accession>A0A4Y3R0B2</accession>
<feature type="domain" description="Glycoside hydrolase family 20 catalytic" evidence="5">
    <location>
        <begin position="189"/>
        <end position="348"/>
    </location>
</feature>
<dbReference type="InterPro" id="IPR052764">
    <property type="entry name" value="GH20_Enzymes"/>
</dbReference>
<feature type="active site" description="Proton donor" evidence="4">
    <location>
        <position position="347"/>
    </location>
</feature>
<dbReference type="Gene3D" id="3.30.379.10">
    <property type="entry name" value="Chitobiase/beta-hexosaminidase domain 2-like"/>
    <property type="match status" value="1"/>
</dbReference>
<evidence type="ECO:0000259" key="6">
    <source>
        <dbReference type="Pfam" id="PF02838"/>
    </source>
</evidence>
<sequence length="535" mass="57956">MVTENETFHRTGPSRRALTAGFAALAAGGLGGPLAGRATAATPPGPAGAPTVVPALREWTGAQGTFEVTPATRVVVPHGDARLLALARAFTTELEETTGLRLRRPGSAGHRPRAGEITLAVDPSDHHPRGGERYRDEGSRLTVTPRHVSVTGPAYAGVVWATRSLLQILTGSPRGDALPAGTAVDWPAYARRGFMLDVGRRWFSPAFLRDYIRVLSWYKFNDFQIHLNDNEIEPPDGDWSRAQCAFRLASDDPAWAGLAAADGSFDRATWDGFEDLAALHAVRLTPEIDAPAHSLAFVRFRPDIGLDGGASDHLDLANPAATAFMKDLFTHFTPWFRSPVVHYGADEYGGPVEQYRGYFNAMAAHLRGLGKQPAAWGSLGRIGGTADGYDKSVRMYSWSNGWYGPRAIRKDGFEYLNINDATLYIVPFADYYHGDGLDGRYLYDEWAPHVFPDGQSVPPGDPALHGALFAVWNDLVHEDYDELDVHGLVEGTLGVLAQKMWAAAPAPGTGYDAFQERVAALGLGPGLERVRNTSG</sequence>
<dbReference type="PROSITE" id="PS51318">
    <property type="entry name" value="TAT"/>
    <property type="match status" value="1"/>
</dbReference>
<gene>
    <name evidence="7" type="ORF">SCA03_36670</name>
</gene>
<dbReference type="InterPro" id="IPR006311">
    <property type="entry name" value="TAT_signal"/>
</dbReference>
<dbReference type="GO" id="GO:0005975">
    <property type="term" value="P:carbohydrate metabolic process"/>
    <property type="evidence" value="ECO:0007669"/>
    <property type="project" value="InterPro"/>
</dbReference>
<name>A0A4Y3R0B2_STRCI</name>
<keyword evidence="2" id="KW-0378">Hydrolase</keyword>
<dbReference type="PRINTS" id="PR00738">
    <property type="entry name" value="GLHYDRLASE20"/>
</dbReference>
<dbReference type="InterPro" id="IPR025705">
    <property type="entry name" value="Beta_hexosaminidase_sua/sub"/>
</dbReference>
<dbReference type="Pfam" id="PF00728">
    <property type="entry name" value="Glyco_hydro_20"/>
    <property type="match status" value="1"/>
</dbReference>
<protein>
    <submittedName>
        <fullName evidence="7">Uncharacterized protein</fullName>
    </submittedName>
</protein>
<evidence type="ECO:0000259" key="5">
    <source>
        <dbReference type="Pfam" id="PF00728"/>
    </source>
</evidence>
<dbReference type="Proteomes" id="UP000319210">
    <property type="component" value="Unassembled WGS sequence"/>
</dbReference>
<dbReference type="SUPFAM" id="SSF51445">
    <property type="entry name" value="(Trans)glycosidases"/>
    <property type="match status" value="1"/>
</dbReference>
<dbReference type="EMBL" id="BJMM01000018">
    <property type="protein sequence ID" value="GEB51116.1"/>
    <property type="molecule type" value="Genomic_DNA"/>
</dbReference>
<feature type="domain" description="Beta-hexosaminidase bacterial type N-terminal" evidence="6">
    <location>
        <begin position="50"/>
        <end position="186"/>
    </location>
</feature>